<feature type="DNA-binding region" description="H-T-H motif" evidence="2">
    <location>
        <begin position="32"/>
        <end position="51"/>
    </location>
</feature>
<gene>
    <name evidence="4" type="ORF">SAMN05661093_01723</name>
</gene>
<keyword evidence="5" id="KW-1185">Reference proteome</keyword>
<reference evidence="4 5" key="1">
    <citation type="submission" date="2017-04" db="EMBL/GenBank/DDBJ databases">
        <authorList>
            <person name="Afonso C.L."/>
            <person name="Miller P.J."/>
            <person name="Scott M.A."/>
            <person name="Spackman E."/>
            <person name="Goraichik I."/>
            <person name="Dimitrov K.M."/>
            <person name="Suarez D.L."/>
            <person name="Swayne D.E."/>
        </authorList>
    </citation>
    <scope>NUCLEOTIDE SEQUENCE [LARGE SCALE GENOMIC DNA]</scope>
    <source>
        <strain evidence="4 5">DSM 43828</strain>
    </source>
</reference>
<dbReference type="InterPro" id="IPR001647">
    <property type="entry name" value="HTH_TetR"/>
</dbReference>
<dbReference type="Gene3D" id="1.10.357.10">
    <property type="entry name" value="Tetracycline Repressor, domain 2"/>
    <property type="match status" value="1"/>
</dbReference>
<dbReference type="GO" id="GO:0000976">
    <property type="term" value="F:transcription cis-regulatory region binding"/>
    <property type="evidence" value="ECO:0007669"/>
    <property type="project" value="TreeGrafter"/>
</dbReference>
<evidence type="ECO:0000313" key="4">
    <source>
        <dbReference type="EMBL" id="SMC72788.1"/>
    </source>
</evidence>
<proteinExistence type="predicted"/>
<dbReference type="GO" id="GO:0003700">
    <property type="term" value="F:DNA-binding transcription factor activity"/>
    <property type="evidence" value="ECO:0007669"/>
    <property type="project" value="TreeGrafter"/>
</dbReference>
<dbReference type="Proteomes" id="UP000192674">
    <property type="component" value="Unassembled WGS sequence"/>
</dbReference>
<accession>A0A1Y5X5T1</accession>
<dbReference type="PANTHER" id="PTHR30055:SF187">
    <property type="entry name" value="TRANSCRIPTIONAL REGULATORY PROTEIN"/>
    <property type="match status" value="1"/>
</dbReference>
<feature type="domain" description="HTH tetR-type" evidence="3">
    <location>
        <begin position="9"/>
        <end position="69"/>
    </location>
</feature>
<evidence type="ECO:0000256" key="2">
    <source>
        <dbReference type="PROSITE-ProRule" id="PRU00335"/>
    </source>
</evidence>
<dbReference type="OrthoDB" id="3213419at2"/>
<organism evidence="4 5">
    <name type="scientific">Kibdelosporangium aridum</name>
    <dbReference type="NCBI Taxonomy" id="2030"/>
    <lineage>
        <taxon>Bacteria</taxon>
        <taxon>Bacillati</taxon>
        <taxon>Actinomycetota</taxon>
        <taxon>Actinomycetes</taxon>
        <taxon>Pseudonocardiales</taxon>
        <taxon>Pseudonocardiaceae</taxon>
        <taxon>Kibdelosporangium</taxon>
    </lineage>
</organism>
<dbReference type="InterPro" id="IPR009057">
    <property type="entry name" value="Homeodomain-like_sf"/>
</dbReference>
<dbReference type="SUPFAM" id="SSF46689">
    <property type="entry name" value="Homeodomain-like"/>
    <property type="match status" value="1"/>
</dbReference>
<evidence type="ECO:0000256" key="1">
    <source>
        <dbReference type="ARBA" id="ARBA00023125"/>
    </source>
</evidence>
<dbReference type="InterPro" id="IPR036271">
    <property type="entry name" value="Tet_transcr_reg_TetR-rel_C_sf"/>
</dbReference>
<dbReference type="EMBL" id="FWXV01000001">
    <property type="protein sequence ID" value="SMC72788.1"/>
    <property type="molecule type" value="Genomic_DNA"/>
</dbReference>
<dbReference type="PANTHER" id="PTHR30055">
    <property type="entry name" value="HTH-TYPE TRANSCRIPTIONAL REGULATOR RUTR"/>
    <property type="match status" value="1"/>
</dbReference>
<dbReference type="InterPro" id="IPR050109">
    <property type="entry name" value="HTH-type_TetR-like_transc_reg"/>
</dbReference>
<dbReference type="PRINTS" id="PR00455">
    <property type="entry name" value="HTHTETR"/>
</dbReference>
<protein>
    <submittedName>
        <fullName evidence="4">Transcriptional regulator, TetR family</fullName>
    </submittedName>
</protein>
<dbReference type="RefSeq" id="WP_084425343.1">
    <property type="nucleotide sequence ID" value="NZ_FWXV01000001.1"/>
</dbReference>
<dbReference type="PROSITE" id="PS50977">
    <property type="entry name" value="HTH_TETR_2"/>
    <property type="match status" value="1"/>
</dbReference>
<dbReference type="AlphaFoldDB" id="A0A1Y5X5T1"/>
<evidence type="ECO:0000313" key="5">
    <source>
        <dbReference type="Proteomes" id="UP000192674"/>
    </source>
</evidence>
<name>A0A1Y5X5T1_KIBAR</name>
<dbReference type="Pfam" id="PF00440">
    <property type="entry name" value="TetR_N"/>
    <property type="match status" value="1"/>
</dbReference>
<evidence type="ECO:0000259" key="3">
    <source>
        <dbReference type="PROSITE" id="PS50977"/>
    </source>
</evidence>
<dbReference type="SUPFAM" id="SSF48498">
    <property type="entry name" value="Tetracyclin repressor-like, C-terminal domain"/>
    <property type="match status" value="1"/>
</dbReference>
<sequence length="198" mass="21158">MSPKQLRGEATVSRLLTAALDVFDSSGHDGFTVHAVTAASGVSLGSLYHHFGNFDGLAAALYSRCMDELLDSLIAALDNVRAARTGIQAIVVAYLEFTRDNPAAARFIHASAYAGYLAAHADRVTAAKAPKLKVIAEWLRPHVAAGRLVAIAGPLVEILLIGPVAETARRWLSGMPGLDIEQAIKVLPERIWHSLRAD</sequence>
<keyword evidence="1 2" id="KW-0238">DNA-binding</keyword>